<dbReference type="OrthoDB" id="45553at2"/>
<organism evidence="2 3">
    <name type="scientific">Chloroflexus islandicus</name>
    <dbReference type="NCBI Taxonomy" id="1707952"/>
    <lineage>
        <taxon>Bacteria</taxon>
        <taxon>Bacillati</taxon>
        <taxon>Chloroflexota</taxon>
        <taxon>Chloroflexia</taxon>
        <taxon>Chloroflexales</taxon>
        <taxon>Chloroflexineae</taxon>
        <taxon>Chloroflexaceae</taxon>
        <taxon>Chloroflexus</taxon>
    </lineage>
</organism>
<evidence type="ECO:0000313" key="3">
    <source>
        <dbReference type="Proteomes" id="UP000078287"/>
    </source>
</evidence>
<reference evidence="2 3" key="1">
    <citation type="submission" date="2016-04" db="EMBL/GenBank/DDBJ databases">
        <title>Chloroflexus islandicus sp. nov., a thermophilic filamentous anoxygenic phototrophic bacterium from geyser Strokkur (Iceland).</title>
        <authorList>
            <person name="Gaisin V.A."/>
            <person name="Kalashnikov A.M."/>
            <person name="Sukhacheva M.V."/>
            <person name="Grouzdev D.S."/>
            <person name="Ivanov T.M."/>
            <person name="Kuznetsov B."/>
            <person name="Gorlenko V.M."/>
        </authorList>
    </citation>
    <scope>NUCLEOTIDE SEQUENCE [LARGE SCALE GENOMIC DNA]</scope>
    <source>
        <strain evidence="3">isl-2</strain>
    </source>
</reference>
<dbReference type="Proteomes" id="UP000078287">
    <property type="component" value="Unassembled WGS sequence"/>
</dbReference>
<protein>
    <submittedName>
        <fullName evidence="2">Uncharacterized protein</fullName>
    </submittedName>
</protein>
<comment type="caution">
    <text evidence="2">The sequence shown here is derived from an EMBL/GenBank/DDBJ whole genome shotgun (WGS) entry which is preliminary data.</text>
</comment>
<feature type="region of interest" description="Disordered" evidence="1">
    <location>
        <begin position="1"/>
        <end position="23"/>
    </location>
</feature>
<keyword evidence="3" id="KW-1185">Reference proteome</keyword>
<dbReference type="EMBL" id="LWQS01000031">
    <property type="protein sequence ID" value="OAN48470.1"/>
    <property type="molecule type" value="Genomic_DNA"/>
</dbReference>
<sequence length="106" mass="11925">MPDNFAAQQPNIGGRYTGSDGRPHNVRGFIRTATYPLPGSWGPDHKILLYIDFNDTPTNLTDDQSFEGYLFTQTKSALAGVTTWSETKYGFYAIKQRSVYVPMVVR</sequence>
<proteinExistence type="predicted"/>
<name>A0A178MIK1_9CHLR</name>
<evidence type="ECO:0000256" key="1">
    <source>
        <dbReference type="SAM" id="MobiDB-lite"/>
    </source>
</evidence>
<feature type="compositionally biased region" description="Polar residues" evidence="1">
    <location>
        <begin position="1"/>
        <end position="11"/>
    </location>
</feature>
<gene>
    <name evidence="2" type="ORF">A6A03_07750</name>
</gene>
<accession>A0A178MIK1</accession>
<dbReference type="AlphaFoldDB" id="A0A178MIK1"/>
<evidence type="ECO:0000313" key="2">
    <source>
        <dbReference type="EMBL" id="OAN48470.1"/>
    </source>
</evidence>
<dbReference type="RefSeq" id="WP_066782903.1">
    <property type="nucleotide sequence ID" value="NZ_LWQS01000031.1"/>
</dbReference>